<comment type="caution">
    <text evidence="1">The sequence shown here is derived from an EMBL/GenBank/DDBJ whole genome shotgun (WGS) entry which is preliminary data.</text>
</comment>
<reference evidence="1" key="1">
    <citation type="journal article" date="2021" name="Microorganisms">
        <title>Phylogenomic Reconstruction and Metabolic Potential of the Genus Aminobacter.</title>
        <authorList>
            <person name="Artuso I."/>
            <person name="Turrini P."/>
            <person name="Pirolo M."/>
            <person name="Lugli G.A."/>
            <person name="Ventura M."/>
            <person name="Visca P."/>
        </authorList>
    </citation>
    <scope>NUCLEOTIDE SEQUENCE</scope>
    <source>
        <strain evidence="1">LMG 26462</strain>
    </source>
</reference>
<gene>
    <name evidence="1" type="ORF">J1C56_23190</name>
</gene>
<dbReference type="EMBL" id="JAFLWW010000007">
    <property type="protein sequence ID" value="MBT1158503.1"/>
    <property type="molecule type" value="Genomic_DNA"/>
</dbReference>
<organism evidence="1 2">
    <name type="scientific">Aminobacter anthyllidis</name>
    <dbReference type="NCBI Taxonomy" id="1035067"/>
    <lineage>
        <taxon>Bacteria</taxon>
        <taxon>Pseudomonadati</taxon>
        <taxon>Pseudomonadota</taxon>
        <taxon>Alphaproteobacteria</taxon>
        <taxon>Hyphomicrobiales</taxon>
        <taxon>Phyllobacteriaceae</taxon>
        <taxon>Aminobacter</taxon>
    </lineage>
</organism>
<protein>
    <submittedName>
        <fullName evidence="1">Uncharacterized protein</fullName>
    </submittedName>
</protein>
<dbReference type="RefSeq" id="WP_214392414.1">
    <property type="nucleotide sequence ID" value="NZ_JAFLWW010000007.1"/>
</dbReference>
<name>A0A9X1AF17_9HYPH</name>
<sequence>MKAYLACRLLKPEDAGLLPLIRHLVDEQSIYGYRRITAPALRIRSPREFIRAQTRPRIRSISSSLLCSKATGGENALTPEDDLGIIRPGRQMIVTFFCYLDFRRANRFRRNKNSATAPPP</sequence>
<dbReference type="AlphaFoldDB" id="A0A9X1AF17"/>
<evidence type="ECO:0000313" key="1">
    <source>
        <dbReference type="EMBL" id="MBT1158503.1"/>
    </source>
</evidence>
<reference evidence="1" key="2">
    <citation type="submission" date="2021-03" db="EMBL/GenBank/DDBJ databases">
        <authorList>
            <person name="Artuso I."/>
            <person name="Turrini P."/>
            <person name="Pirolo M."/>
            <person name="Lugli G.A."/>
            <person name="Ventura M."/>
            <person name="Visca P."/>
        </authorList>
    </citation>
    <scope>NUCLEOTIDE SEQUENCE</scope>
    <source>
        <strain evidence="1">LMG 26462</strain>
    </source>
</reference>
<proteinExistence type="predicted"/>
<accession>A0A9X1AF17</accession>
<evidence type="ECO:0000313" key="2">
    <source>
        <dbReference type="Proteomes" id="UP001138921"/>
    </source>
</evidence>
<keyword evidence="2" id="KW-1185">Reference proteome</keyword>
<dbReference type="Proteomes" id="UP001138921">
    <property type="component" value="Unassembled WGS sequence"/>
</dbReference>